<proteinExistence type="predicted"/>
<evidence type="ECO:0000256" key="2">
    <source>
        <dbReference type="ARBA" id="ARBA00022692"/>
    </source>
</evidence>
<feature type="transmembrane region" description="Helical" evidence="5">
    <location>
        <begin position="21"/>
        <end position="42"/>
    </location>
</feature>
<dbReference type="HOGENOM" id="CLU_029283_0_0_1"/>
<reference evidence="8" key="1">
    <citation type="journal article" date="2014" name="Proc. Natl. Acad. Sci. U.S.A.">
        <title>Extensive sampling of basidiomycete genomes demonstrates inadequacy of the white-rot/brown-rot paradigm for wood decay fungi.</title>
        <authorList>
            <person name="Riley R."/>
            <person name="Salamov A.A."/>
            <person name="Brown D.W."/>
            <person name="Nagy L.G."/>
            <person name="Floudas D."/>
            <person name="Held B.W."/>
            <person name="Levasseur A."/>
            <person name="Lombard V."/>
            <person name="Morin E."/>
            <person name="Otillar R."/>
            <person name="Lindquist E.A."/>
            <person name="Sun H."/>
            <person name="LaButti K.M."/>
            <person name="Schmutz J."/>
            <person name="Jabbour D."/>
            <person name="Luo H."/>
            <person name="Baker S.E."/>
            <person name="Pisabarro A.G."/>
            <person name="Walton J.D."/>
            <person name="Blanchette R.A."/>
            <person name="Henrissat B."/>
            <person name="Martin F."/>
            <person name="Cullen D."/>
            <person name="Hibbett D.S."/>
            <person name="Grigoriev I.V."/>
        </authorList>
    </citation>
    <scope>NUCLEOTIDE SEQUENCE [LARGE SCALE GENOMIC DNA]</scope>
    <source>
        <strain evidence="8">FD-172 SS1</strain>
    </source>
</reference>
<dbReference type="PANTHER" id="PTHR28304">
    <property type="entry name" value="PEROXISOMAL MEMBRANE PROTEIN PEX29"/>
    <property type="match status" value="1"/>
</dbReference>
<evidence type="ECO:0000256" key="5">
    <source>
        <dbReference type="SAM" id="Phobius"/>
    </source>
</evidence>
<evidence type="ECO:0000313" key="7">
    <source>
        <dbReference type="EMBL" id="KDQ20876.1"/>
    </source>
</evidence>
<evidence type="ECO:0000256" key="4">
    <source>
        <dbReference type="ARBA" id="ARBA00023136"/>
    </source>
</evidence>
<feature type="transmembrane region" description="Helical" evidence="5">
    <location>
        <begin position="108"/>
        <end position="127"/>
    </location>
</feature>
<sequence length="345" mass="38902">MWKKGWKVTCAWMAGYAFLCIYPRLVLLLPHLALLGILLTTYQLQHPEATLPTAFSETAPPCSLPQSSEGSADWYANLQAIQNLMGAVADAHDATQPLVLHMTWSTRATLPLFLFLLSTLFPLAALLRFIPLRPVFLVGGLLPFLITHPYTLALLPSLQHQLAPSLTTALTKAGDDARLEERHWAAAADKDAQGNPRMLRDFEVWENERWTPTTGWKSANLRTGERKAWTRDGEGRNDIITGAEDVRGRRNSLTSLFSHSSKIPTSHITFKLDPGWAFVETEDWHADLLGAWSKVGADEDGWVYTNDAWQDPHDVAVDDWKSNGMTRRRRWTRRVYFMGIAEAKK</sequence>
<dbReference type="Proteomes" id="UP000027195">
    <property type="component" value="Unassembled WGS sequence"/>
</dbReference>
<dbReference type="EMBL" id="KL198017">
    <property type="protein sequence ID" value="KDQ20876.1"/>
    <property type="molecule type" value="Genomic_DNA"/>
</dbReference>
<protein>
    <recommendedName>
        <fullName evidence="6">TECPR1-like DysF domain-containing protein</fullName>
    </recommendedName>
</protein>
<dbReference type="InterPro" id="IPR010482">
    <property type="entry name" value="TECPR1-like_DysF"/>
</dbReference>
<dbReference type="STRING" id="930990.A0A067NAV1"/>
<keyword evidence="2 5" id="KW-0812">Transmembrane</keyword>
<dbReference type="InParanoid" id="A0A067NAV1"/>
<keyword evidence="4 5" id="KW-0472">Membrane</keyword>
<dbReference type="Pfam" id="PF06398">
    <property type="entry name" value="Pex24p"/>
    <property type="match status" value="1"/>
</dbReference>
<dbReference type="GO" id="GO:0007031">
    <property type="term" value="P:peroxisome organization"/>
    <property type="evidence" value="ECO:0007669"/>
    <property type="project" value="TreeGrafter"/>
</dbReference>
<dbReference type="AlphaFoldDB" id="A0A067NAV1"/>
<evidence type="ECO:0000313" key="8">
    <source>
        <dbReference type="Proteomes" id="UP000027195"/>
    </source>
</evidence>
<dbReference type="PANTHER" id="PTHR28304:SF2">
    <property type="entry name" value="PEROXISOMAL MEMBRANE PROTEIN PEX29"/>
    <property type="match status" value="1"/>
</dbReference>
<dbReference type="OrthoDB" id="74314at2759"/>
<evidence type="ECO:0000256" key="3">
    <source>
        <dbReference type="ARBA" id="ARBA00022989"/>
    </source>
</evidence>
<organism evidence="7 8">
    <name type="scientific">Botryobasidium botryosum (strain FD-172 SS1)</name>
    <dbReference type="NCBI Taxonomy" id="930990"/>
    <lineage>
        <taxon>Eukaryota</taxon>
        <taxon>Fungi</taxon>
        <taxon>Dikarya</taxon>
        <taxon>Basidiomycota</taxon>
        <taxon>Agaricomycotina</taxon>
        <taxon>Agaricomycetes</taxon>
        <taxon>Cantharellales</taxon>
        <taxon>Botryobasidiaceae</taxon>
        <taxon>Botryobasidium</taxon>
    </lineage>
</organism>
<keyword evidence="3 5" id="KW-1133">Transmembrane helix</keyword>
<gene>
    <name evidence="7" type="ORF">BOTBODRAFT_124738</name>
</gene>
<dbReference type="GO" id="GO:0005778">
    <property type="term" value="C:peroxisomal membrane"/>
    <property type="evidence" value="ECO:0007669"/>
    <property type="project" value="UniProtKB-ARBA"/>
</dbReference>
<accession>A0A067NAV1</accession>
<comment type="subcellular location">
    <subcellularLocation>
        <location evidence="1">Membrane</location>
        <topology evidence="1">Multi-pass membrane protein</topology>
    </subcellularLocation>
</comment>
<name>A0A067NAV1_BOTB1</name>
<evidence type="ECO:0000259" key="6">
    <source>
        <dbReference type="Pfam" id="PF06398"/>
    </source>
</evidence>
<keyword evidence="8" id="KW-1185">Reference proteome</keyword>
<dbReference type="InterPro" id="IPR052816">
    <property type="entry name" value="Peroxisomal_Membrane_PEX28-32"/>
</dbReference>
<feature type="domain" description="TECPR1-like DysF" evidence="6">
    <location>
        <begin position="2"/>
        <end position="333"/>
    </location>
</feature>
<feature type="transmembrane region" description="Helical" evidence="5">
    <location>
        <begin position="134"/>
        <end position="155"/>
    </location>
</feature>
<evidence type="ECO:0000256" key="1">
    <source>
        <dbReference type="ARBA" id="ARBA00004141"/>
    </source>
</evidence>